<dbReference type="OrthoDB" id="9813965at2"/>
<reference evidence="3" key="1">
    <citation type="submission" date="2015-03" db="EMBL/GenBank/DDBJ databases">
        <title>Luteipulveratus halotolerans sp. nov., a novel actinobacterium (Dermacoccaceae) from Sarawak, Malaysia.</title>
        <authorList>
            <person name="Juboi H."/>
            <person name="Basik A."/>
            <person name="Shamsul S.S."/>
            <person name="Arnold P."/>
            <person name="Schmitt E.K."/>
            <person name="Sanglier J.-J."/>
            <person name="Yeo T."/>
        </authorList>
    </citation>
    <scope>NUCLEOTIDE SEQUENCE [LARGE SCALE GENOMIC DNA]</scope>
    <source>
        <strain evidence="3">C296001</strain>
    </source>
</reference>
<proteinExistence type="predicted"/>
<accession>A0A0L6CJ08</accession>
<organism evidence="2 3">
    <name type="scientific">Luteipulveratus halotolerans</name>
    <dbReference type="NCBI Taxonomy" id="1631356"/>
    <lineage>
        <taxon>Bacteria</taxon>
        <taxon>Bacillati</taxon>
        <taxon>Actinomycetota</taxon>
        <taxon>Actinomycetes</taxon>
        <taxon>Micrococcales</taxon>
        <taxon>Dermacoccaceae</taxon>
        <taxon>Luteipulveratus</taxon>
    </lineage>
</organism>
<sequence length="65" mass="6458">MTSTTYTVQGMTCSSCARKVTNAVSPIMGVDGTEVDIAAGTLTVTGTADPGAVRAAIGEAGYKTT</sequence>
<dbReference type="InterPro" id="IPR036163">
    <property type="entry name" value="HMA_dom_sf"/>
</dbReference>
<dbReference type="EMBL" id="LAIR01000002">
    <property type="protein sequence ID" value="KNX37786.1"/>
    <property type="molecule type" value="Genomic_DNA"/>
</dbReference>
<dbReference type="PANTHER" id="PTHR46413">
    <property type="entry name" value="HEAVY METAL-ASSOCIATED ISOPRENYLATED PLANT PROTEIN 6"/>
    <property type="match status" value="1"/>
</dbReference>
<evidence type="ECO:0000259" key="1">
    <source>
        <dbReference type="PROSITE" id="PS50846"/>
    </source>
</evidence>
<dbReference type="AlphaFoldDB" id="A0A0L6CJ08"/>
<evidence type="ECO:0000313" key="2">
    <source>
        <dbReference type="EMBL" id="KNX37786.1"/>
    </source>
</evidence>
<gene>
    <name evidence="2" type="ORF">VV01_12515</name>
</gene>
<dbReference type="PROSITE" id="PS50846">
    <property type="entry name" value="HMA_2"/>
    <property type="match status" value="1"/>
</dbReference>
<dbReference type="Pfam" id="PF00403">
    <property type="entry name" value="HMA"/>
    <property type="match status" value="1"/>
</dbReference>
<dbReference type="InterPro" id="IPR044594">
    <property type="entry name" value="HIPP01/3/5/6"/>
</dbReference>
<dbReference type="CDD" id="cd00371">
    <property type="entry name" value="HMA"/>
    <property type="match status" value="1"/>
</dbReference>
<feature type="domain" description="HMA" evidence="1">
    <location>
        <begin position="2"/>
        <end position="65"/>
    </location>
</feature>
<name>A0A0L6CJ08_9MICO</name>
<dbReference type="PANTHER" id="PTHR46413:SF1">
    <property type="entry name" value="HEAVY METAL-ASSOCIATED ISOPRENYLATED PLANT PROTEIN 6"/>
    <property type="match status" value="1"/>
</dbReference>
<dbReference type="STRING" id="1631356.VV01_12515"/>
<dbReference type="Gene3D" id="3.30.70.100">
    <property type="match status" value="1"/>
</dbReference>
<comment type="caution">
    <text evidence="2">The sequence shown here is derived from an EMBL/GenBank/DDBJ whole genome shotgun (WGS) entry which is preliminary data.</text>
</comment>
<protein>
    <recommendedName>
        <fullName evidence="1">HMA domain-containing protein</fullName>
    </recommendedName>
</protein>
<dbReference type="SUPFAM" id="SSF55008">
    <property type="entry name" value="HMA, heavy metal-associated domain"/>
    <property type="match status" value="1"/>
</dbReference>
<keyword evidence="3" id="KW-1185">Reference proteome</keyword>
<dbReference type="InterPro" id="IPR006121">
    <property type="entry name" value="HMA_dom"/>
</dbReference>
<dbReference type="RefSeq" id="WP_050670177.1">
    <property type="nucleotide sequence ID" value="NZ_LAIR01000002.1"/>
</dbReference>
<dbReference type="Proteomes" id="UP000037397">
    <property type="component" value="Unassembled WGS sequence"/>
</dbReference>
<evidence type="ECO:0000313" key="3">
    <source>
        <dbReference type="Proteomes" id="UP000037397"/>
    </source>
</evidence>
<dbReference type="GO" id="GO:0046872">
    <property type="term" value="F:metal ion binding"/>
    <property type="evidence" value="ECO:0007669"/>
    <property type="project" value="InterPro"/>
</dbReference>